<dbReference type="NCBIfam" id="TIGR04056">
    <property type="entry name" value="OMP_RagA_SusC"/>
    <property type="match status" value="1"/>
</dbReference>
<dbReference type="InterPro" id="IPR039426">
    <property type="entry name" value="TonB-dep_rcpt-like"/>
</dbReference>
<proteinExistence type="inferred from homology"/>
<dbReference type="Gene3D" id="2.170.130.10">
    <property type="entry name" value="TonB-dependent receptor, plug domain"/>
    <property type="match status" value="1"/>
</dbReference>
<keyword evidence="8" id="KW-0732">Signal</keyword>
<dbReference type="InterPro" id="IPR018247">
    <property type="entry name" value="EF_Hand_1_Ca_BS"/>
</dbReference>
<dbReference type="FunFam" id="2.60.40.1120:FF:000003">
    <property type="entry name" value="Outer membrane protein Omp121"/>
    <property type="match status" value="1"/>
</dbReference>
<gene>
    <name evidence="10" type="ORF">EZS26_000949</name>
</gene>
<protein>
    <submittedName>
        <fullName evidence="10">TonB-dependent receptor SusC</fullName>
    </submittedName>
</protein>
<dbReference type="Gene3D" id="2.40.170.20">
    <property type="entry name" value="TonB-dependent receptor, beta-barrel domain"/>
    <property type="match status" value="1"/>
</dbReference>
<dbReference type="EMBL" id="SNRX01000005">
    <property type="protein sequence ID" value="KAA6302779.1"/>
    <property type="molecule type" value="Genomic_DNA"/>
</dbReference>
<dbReference type="InterPro" id="IPR036942">
    <property type="entry name" value="Beta-barrel_TonB_sf"/>
</dbReference>
<dbReference type="SUPFAM" id="SSF56935">
    <property type="entry name" value="Porins"/>
    <property type="match status" value="1"/>
</dbReference>
<keyword evidence="4 7" id="KW-0812">Transmembrane</keyword>
<organism evidence="10 11">
    <name type="scientific">Candidatus Ordinivivax streblomastigis</name>
    <dbReference type="NCBI Taxonomy" id="2540710"/>
    <lineage>
        <taxon>Bacteria</taxon>
        <taxon>Pseudomonadati</taxon>
        <taxon>Bacteroidota</taxon>
        <taxon>Bacteroidia</taxon>
        <taxon>Bacteroidales</taxon>
        <taxon>Candidatus Ordinivivax</taxon>
    </lineage>
</organism>
<evidence type="ECO:0000256" key="3">
    <source>
        <dbReference type="ARBA" id="ARBA00022452"/>
    </source>
</evidence>
<dbReference type="AlphaFoldDB" id="A0A5M8P2U0"/>
<keyword evidence="6 7" id="KW-0998">Cell outer membrane</keyword>
<evidence type="ECO:0000256" key="6">
    <source>
        <dbReference type="ARBA" id="ARBA00023237"/>
    </source>
</evidence>
<evidence type="ECO:0000256" key="4">
    <source>
        <dbReference type="ARBA" id="ARBA00022692"/>
    </source>
</evidence>
<accession>A0A5M8P2U0</accession>
<evidence type="ECO:0000256" key="1">
    <source>
        <dbReference type="ARBA" id="ARBA00004571"/>
    </source>
</evidence>
<evidence type="ECO:0000256" key="7">
    <source>
        <dbReference type="PROSITE-ProRule" id="PRU01360"/>
    </source>
</evidence>
<evidence type="ECO:0000256" key="8">
    <source>
        <dbReference type="SAM" id="SignalP"/>
    </source>
</evidence>
<keyword evidence="2 7" id="KW-0813">Transport</keyword>
<dbReference type="Pfam" id="PF13715">
    <property type="entry name" value="CarbopepD_reg_2"/>
    <property type="match status" value="1"/>
</dbReference>
<dbReference type="Pfam" id="PF07715">
    <property type="entry name" value="Plug"/>
    <property type="match status" value="1"/>
</dbReference>
<name>A0A5M8P2U0_9BACT</name>
<dbReference type="NCBIfam" id="TIGR04057">
    <property type="entry name" value="SusC_RagA_signa"/>
    <property type="match status" value="1"/>
</dbReference>
<dbReference type="GO" id="GO:0009279">
    <property type="term" value="C:cell outer membrane"/>
    <property type="evidence" value="ECO:0007669"/>
    <property type="project" value="UniProtKB-SubCell"/>
</dbReference>
<evidence type="ECO:0000313" key="11">
    <source>
        <dbReference type="Proteomes" id="UP000324575"/>
    </source>
</evidence>
<dbReference type="PROSITE" id="PS52016">
    <property type="entry name" value="TONB_DEPENDENT_REC_3"/>
    <property type="match status" value="1"/>
</dbReference>
<evidence type="ECO:0000256" key="5">
    <source>
        <dbReference type="ARBA" id="ARBA00023136"/>
    </source>
</evidence>
<dbReference type="Proteomes" id="UP000324575">
    <property type="component" value="Unassembled WGS sequence"/>
</dbReference>
<dbReference type="InterPro" id="IPR012910">
    <property type="entry name" value="Plug_dom"/>
</dbReference>
<evidence type="ECO:0000256" key="2">
    <source>
        <dbReference type="ARBA" id="ARBA00022448"/>
    </source>
</evidence>
<keyword evidence="5 7" id="KW-0472">Membrane</keyword>
<reference evidence="10 11" key="1">
    <citation type="submission" date="2019-03" db="EMBL/GenBank/DDBJ databases">
        <title>Single cell metagenomics reveals metabolic interactions within the superorganism composed of flagellate Streblomastix strix and complex community of Bacteroidetes bacteria on its surface.</title>
        <authorList>
            <person name="Treitli S.C."/>
            <person name="Kolisko M."/>
            <person name="Husnik F."/>
            <person name="Keeling P."/>
            <person name="Hampl V."/>
        </authorList>
    </citation>
    <scope>NUCLEOTIDE SEQUENCE [LARGE SCALE GENOMIC DNA]</scope>
    <source>
        <strain evidence="10">St1</strain>
    </source>
</reference>
<feature type="domain" description="TonB-dependent receptor plug" evidence="9">
    <location>
        <begin position="118"/>
        <end position="220"/>
    </location>
</feature>
<comment type="caution">
    <text evidence="10">The sequence shown here is derived from an EMBL/GenBank/DDBJ whole genome shotgun (WGS) entry which is preliminary data.</text>
</comment>
<evidence type="ECO:0000313" key="10">
    <source>
        <dbReference type="EMBL" id="KAA6302779.1"/>
    </source>
</evidence>
<keyword evidence="3 7" id="KW-1134">Transmembrane beta strand</keyword>
<dbReference type="PROSITE" id="PS00018">
    <property type="entry name" value="EF_HAND_1"/>
    <property type="match status" value="1"/>
</dbReference>
<dbReference type="InterPro" id="IPR037066">
    <property type="entry name" value="Plug_dom_sf"/>
</dbReference>
<feature type="chain" id="PRO_5024359810" evidence="8">
    <location>
        <begin position="20"/>
        <end position="1029"/>
    </location>
</feature>
<dbReference type="InterPro" id="IPR008969">
    <property type="entry name" value="CarboxyPept-like_regulatory"/>
</dbReference>
<sequence length="1029" mass="114708">MKKLFIISVMLCLSIGLFAQNTIKVEGTVIDETGIELIGVSVAVKNTPTIGAITDIDGRFRLEMPAKSTLVFSYLGYKTIEVLYTSSKEREKIALPINVNEVDEVVITGRGTQRKVSVVGAITNVEIKDLQVPATSVSNMLGGRVPGIIAVTRSGEPGNDFSDFWIRGISTFGASQSALVLIDGIEGNLNDLDPADIESFAVLKDASATAVYGVRGANGVVVVTTKRGKAGKLILNFKANSTYSYSPRMPEYANAYGYATLANEAQMVRGNSAIYSPAEVELFKTHLDPDLYPDVNWRDVILKDYVWNTQYHLNASGGGENSRYYLSLGILNNEAIFKQDKTASANNTNVDYHKYNFRANIDANLTKTTTMSLNLETVFVTQNAPGGGTDNDALWEAQANMQPTLVPVRYSTGQLPSYGTNADQMSPYVRLNYTGFAQTERYSAKTNLSVKQDLKMLTEGLSAAAMFSLSTNGYHAIIRNMNPDLYYANPRTGRNLDGSLRTERKISKTDLSAAQGSKSDRKIYFESTLNYNRVFNEDHRVTGLVHYYLEETKNSDWGIDLSGTDRTLSVIPKRYQAISGRATYSFQDTYFVEGNVGYTGSENFDKGSRYGLFPSIAAGWMPSQYQFFQDNIILINYLKFRASYGEVGNDRLNNKRFPFLTIVGNSSSGFWGGSGISETQTGAPNLQWETTKKYNFGIDTKFFREHFDLTADFFRNQTENIFQQRANIPDEAGLASILPYSNIGSMKAWGVDGTLAYIQPVNKDMNFTLRGNFTLARNKVDYWEQSGVNYPYQSYTGVPYGVRRGLIALGLFADEDDVKSSPKQTFMDNVLPGDIKYKDVNGDGKIDDDDVVPLSYSDVPRIQYGFAAEFNYKNFSVSALVEGVGEVEYFLGGTGYYPFAWESTGNVLNIVTDPANRWTPASYSGDLNTENPNARFPRLTYGENKNNNRNSTFWLTDARYVRLKNVEIDYRLPKLWMKKIGFESATLSLVGENLYVWDELKLWDPGQASSNGGVYPLQRKYTVQLYITF</sequence>
<dbReference type="InterPro" id="IPR023996">
    <property type="entry name" value="TonB-dep_OMP_SusC/RagA"/>
</dbReference>
<dbReference type="InterPro" id="IPR023997">
    <property type="entry name" value="TonB-dep_OMP_SusC/RagA_CS"/>
</dbReference>
<keyword evidence="10" id="KW-0675">Receptor</keyword>
<evidence type="ECO:0000259" key="9">
    <source>
        <dbReference type="Pfam" id="PF07715"/>
    </source>
</evidence>
<comment type="subcellular location">
    <subcellularLocation>
        <location evidence="1 7">Cell outer membrane</location>
        <topology evidence="1 7">Multi-pass membrane protein</topology>
    </subcellularLocation>
</comment>
<dbReference type="FunFam" id="2.170.130.10:FF:000003">
    <property type="entry name" value="SusC/RagA family TonB-linked outer membrane protein"/>
    <property type="match status" value="1"/>
</dbReference>
<dbReference type="SUPFAM" id="SSF49464">
    <property type="entry name" value="Carboxypeptidase regulatory domain-like"/>
    <property type="match status" value="1"/>
</dbReference>
<feature type="signal peptide" evidence="8">
    <location>
        <begin position="1"/>
        <end position="19"/>
    </location>
</feature>
<comment type="similarity">
    <text evidence="7">Belongs to the TonB-dependent receptor family.</text>
</comment>